<evidence type="ECO:0000256" key="3">
    <source>
        <dbReference type="ARBA" id="ARBA00022428"/>
    </source>
</evidence>
<dbReference type="PANTHER" id="PTHR13929:SF0">
    <property type="entry name" value="UBIA PRENYLTRANSFERASE DOMAIN-CONTAINING PROTEIN 1"/>
    <property type="match status" value="1"/>
</dbReference>
<proteinExistence type="predicted"/>
<comment type="subcellular location">
    <subcellularLocation>
        <location evidence="1">Membrane</location>
        <topology evidence="1">Multi-pass membrane protein</topology>
    </subcellularLocation>
</comment>
<organism evidence="9 10">
    <name type="scientific">Caproicibacter fermentans</name>
    <dbReference type="NCBI Taxonomy" id="2576756"/>
    <lineage>
        <taxon>Bacteria</taxon>
        <taxon>Bacillati</taxon>
        <taxon>Bacillota</taxon>
        <taxon>Clostridia</taxon>
        <taxon>Eubacteriales</taxon>
        <taxon>Acutalibacteraceae</taxon>
        <taxon>Caproicibacter</taxon>
    </lineage>
</organism>
<dbReference type="NCBIfam" id="NF004752">
    <property type="entry name" value="PRK06080.1-4"/>
    <property type="match status" value="1"/>
</dbReference>
<evidence type="ECO:0000256" key="8">
    <source>
        <dbReference type="SAM" id="Phobius"/>
    </source>
</evidence>
<dbReference type="GO" id="GO:0016020">
    <property type="term" value="C:membrane"/>
    <property type="evidence" value="ECO:0007669"/>
    <property type="project" value="UniProtKB-SubCell"/>
</dbReference>
<feature type="transmembrane region" description="Helical" evidence="8">
    <location>
        <begin position="186"/>
        <end position="205"/>
    </location>
</feature>
<evidence type="ECO:0000256" key="6">
    <source>
        <dbReference type="ARBA" id="ARBA00022989"/>
    </source>
</evidence>
<dbReference type="InterPro" id="IPR044878">
    <property type="entry name" value="UbiA_sf"/>
</dbReference>
<feature type="transmembrane region" description="Helical" evidence="8">
    <location>
        <begin position="112"/>
        <end position="131"/>
    </location>
</feature>
<keyword evidence="3" id="KW-0474">Menaquinone biosynthesis</keyword>
<dbReference type="OrthoDB" id="9767568at2"/>
<dbReference type="Gene3D" id="1.10.357.140">
    <property type="entry name" value="UbiA prenyltransferase"/>
    <property type="match status" value="1"/>
</dbReference>
<dbReference type="Proteomes" id="UP000469440">
    <property type="component" value="Unassembled WGS sequence"/>
</dbReference>
<dbReference type="Pfam" id="PF01040">
    <property type="entry name" value="UbiA"/>
    <property type="match status" value="1"/>
</dbReference>
<evidence type="ECO:0000313" key="10">
    <source>
        <dbReference type="Proteomes" id="UP000469440"/>
    </source>
</evidence>
<evidence type="ECO:0000256" key="2">
    <source>
        <dbReference type="ARBA" id="ARBA00004863"/>
    </source>
</evidence>
<dbReference type="UniPathway" id="UPA00079"/>
<evidence type="ECO:0000256" key="4">
    <source>
        <dbReference type="ARBA" id="ARBA00022679"/>
    </source>
</evidence>
<protein>
    <submittedName>
        <fullName evidence="9">1,4-dihydroxy-2-naphthoate octaprenyltransferase</fullName>
        <ecNumber evidence="9">2.5.1.74</ecNumber>
    </submittedName>
</protein>
<evidence type="ECO:0000313" key="9">
    <source>
        <dbReference type="EMBL" id="MVB12775.1"/>
    </source>
</evidence>
<dbReference type="AlphaFoldDB" id="A0A6N8I499"/>
<feature type="transmembrane region" description="Helical" evidence="8">
    <location>
        <begin position="82"/>
        <end position="105"/>
    </location>
</feature>
<evidence type="ECO:0000256" key="5">
    <source>
        <dbReference type="ARBA" id="ARBA00022692"/>
    </source>
</evidence>
<dbReference type="RefSeq" id="WP_156991363.1">
    <property type="nucleotide sequence ID" value="NZ_VWXL01000103.1"/>
</dbReference>
<dbReference type="PIRSF" id="PIRSF005355">
    <property type="entry name" value="UBIAD1"/>
    <property type="match status" value="1"/>
</dbReference>
<sequence>MSVRGFMEFVEIRTKAASVIPFLLGTVYALHRFRTFHLKNFVLMLVSLLCIDMATTAINNYMDEKRACKKRGETHPAAEKYGFGKAAALAVIFALLLVAAAFGLLLFLNTDFVVLALGAVSFAVGVLYSFGPVPISRTPFGEFFSGAFMGVLIPFLAFYIQTYHLGLLRLAFQGGVFRIAVNLPEAFYVVLVSLPAAVGIANIMLANNICDMREDAENGRYTLPTYLGKNNALKVFGALYYSGYLALAVLLATGVVPPVCILVFGTFVLVRKRIRAFREKQSKKETFVLSVQNFVLMNGALVLTLAVSVAAGGVL</sequence>
<reference evidence="9 10" key="1">
    <citation type="submission" date="2019-09" db="EMBL/GenBank/DDBJ databases">
        <title>Genome sequence of Clostridium sp. EA1.</title>
        <authorList>
            <person name="Poehlein A."/>
            <person name="Bengelsdorf F.R."/>
            <person name="Daniel R."/>
        </authorList>
    </citation>
    <scope>NUCLEOTIDE SEQUENCE [LARGE SCALE GENOMIC DNA]</scope>
    <source>
        <strain evidence="9 10">EA1</strain>
    </source>
</reference>
<gene>
    <name evidence="9" type="primary">menA</name>
    <name evidence="9" type="ORF">CAFE_35200</name>
</gene>
<dbReference type="PANTHER" id="PTHR13929">
    <property type="entry name" value="1,4-DIHYDROXY-2-NAPHTHOATE OCTAPRENYLTRANSFERASE"/>
    <property type="match status" value="1"/>
</dbReference>
<feature type="transmembrane region" description="Helical" evidence="8">
    <location>
        <begin position="42"/>
        <end position="62"/>
    </location>
</feature>
<feature type="transmembrane region" description="Helical" evidence="8">
    <location>
        <begin position="244"/>
        <end position="270"/>
    </location>
</feature>
<keyword evidence="6 8" id="KW-1133">Transmembrane helix</keyword>
<dbReference type="EC" id="2.5.1.74" evidence="9"/>
<dbReference type="EMBL" id="VWXL01000103">
    <property type="protein sequence ID" value="MVB12775.1"/>
    <property type="molecule type" value="Genomic_DNA"/>
</dbReference>
<keyword evidence="4 9" id="KW-0808">Transferase</keyword>
<keyword evidence="5 8" id="KW-0812">Transmembrane</keyword>
<dbReference type="InterPro" id="IPR000537">
    <property type="entry name" value="UbiA_prenyltransferase"/>
</dbReference>
<comment type="pathway">
    <text evidence="2">Quinol/quinone metabolism; menaquinone biosynthesis.</text>
</comment>
<feature type="transmembrane region" description="Helical" evidence="8">
    <location>
        <begin position="143"/>
        <end position="165"/>
    </location>
</feature>
<dbReference type="CDD" id="cd13962">
    <property type="entry name" value="PT_UbiA_UBIAD1"/>
    <property type="match status" value="1"/>
</dbReference>
<evidence type="ECO:0000256" key="7">
    <source>
        <dbReference type="ARBA" id="ARBA00023136"/>
    </source>
</evidence>
<comment type="caution">
    <text evidence="9">The sequence shown here is derived from an EMBL/GenBank/DDBJ whole genome shotgun (WGS) entry which is preliminary data.</text>
</comment>
<dbReference type="GO" id="GO:0046428">
    <property type="term" value="F:1,4-dihydroxy-2-naphthoate polyprenyltransferase activity"/>
    <property type="evidence" value="ECO:0007669"/>
    <property type="project" value="UniProtKB-EC"/>
</dbReference>
<dbReference type="GO" id="GO:0042371">
    <property type="term" value="P:vitamin K biosynthetic process"/>
    <property type="evidence" value="ECO:0007669"/>
    <property type="project" value="TreeGrafter"/>
</dbReference>
<name>A0A6N8I499_9FIRM</name>
<feature type="transmembrane region" description="Helical" evidence="8">
    <location>
        <begin position="291"/>
        <end position="314"/>
    </location>
</feature>
<dbReference type="GO" id="GO:0009234">
    <property type="term" value="P:menaquinone biosynthetic process"/>
    <property type="evidence" value="ECO:0007669"/>
    <property type="project" value="UniProtKB-UniPathway"/>
</dbReference>
<keyword evidence="10" id="KW-1185">Reference proteome</keyword>
<dbReference type="InterPro" id="IPR026046">
    <property type="entry name" value="UBIAD1"/>
</dbReference>
<evidence type="ECO:0000256" key="1">
    <source>
        <dbReference type="ARBA" id="ARBA00004141"/>
    </source>
</evidence>
<accession>A0A6N8I499</accession>
<keyword evidence="7 8" id="KW-0472">Membrane</keyword>